<accession>A0A0K8MDX0</accession>
<feature type="binding site" evidence="15">
    <location>
        <position position="112"/>
    </location>
    <ligand>
        <name>Mg(2+)</name>
        <dbReference type="ChEBI" id="CHEBI:18420"/>
    </ligand>
</feature>
<comment type="subunit">
    <text evidence="4 15">Homodimer.</text>
</comment>
<dbReference type="GO" id="GO:0019843">
    <property type="term" value="F:rRNA binding"/>
    <property type="evidence" value="ECO:0007669"/>
    <property type="project" value="UniProtKB-KW"/>
</dbReference>
<evidence type="ECO:0000256" key="1">
    <source>
        <dbReference type="ARBA" id="ARBA00000109"/>
    </source>
</evidence>
<dbReference type="GO" id="GO:0008033">
    <property type="term" value="P:tRNA processing"/>
    <property type="evidence" value="ECO:0007669"/>
    <property type="project" value="UniProtKB-KW"/>
</dbReference>
<gene>
    <name evidence="15 18" type="primary">rnc</name>
    <name evidence="18" type="ORF">Cva_01336</name>
</gene>
<evidence type="ECO:0000256" key="15">
    <source>
        <dbReference type="HAMAP-Rule" id="MF_00104"/>
    </source>
</evidence>
<dbReference type="PROSITE" id="PS00517">
    <property type="entry name" value="RNASE_3_1"/>
    <property type="match status" value="1"/>
</dbReference>
<dbReference type="PROSITE" id="PS50137">
    <property type="entry name" value="DS_RBD"/>
    <property type="match status" value="1"/>
</dbReference>
<keyword evidence="14 15" id="KW-0694">RNA-binding</keyword>
<evidence type="ECO:0000256" key="14">
    <source>
        <dbReference type="ARBA" id="ARBA00022884"/>
    </source>
</evidence>
<dbReference type="NCBIfam" id="TIGR02191">
    <property type="entry name" value="RNaseIII"/>
    <property type="match status" value="1"/>
</dbReference>
<feature type="binding site" evidence="15">
    <location>
        <position position="115"/>
    </location>
    <ligand>
        <name>Mg(2+)</name>
        <dbReference type="ChEBI" id="CHEBI:18420"/>
    </ligand>
</feature>
<sequence>MKKSLEEILNYQFHQPSLLIEALTHASAKGKKCDNERLEFLGDRVLGLVIAKTLYHRFPEEREGELAAKQAHLVSREVLGQVAEKLKLDEMLKVAYRDRAAGFFKNKALIANACEALIAALFLDGGLEVAERFILHYWAEALNASETLERDAKSLLQEWAQGLKKPAPTYILIRQTGPDHDPLFEIGVQVKGLEMVTGKGYSKREAEQNAAKVLFNQIRGHNA</sequence>
<comment type="catalytic activity">
    <reaction evidence="1 15">
        <text>Endonucleolytic cleavage to 5'-phosphomonoester.</text>
        <dbReference type="EC" id="3.1.26.3"/>
    </reaction>
</comment>
<feature type="domain" description="DRBM" evidence="16">
    <location>
        <begin position="151"/>
        <end position="220"/>
    </location>
</feature>
<evidence type="ECO:0000256" key="9">
    <source>
        <dbReference type="ARBA" id="ARBA00022722"/>
    </source>
</evidence>
<dbReference type="Gene3D" id="3.30.160.20">
    <property type="match status" value="1"/>
</dbReference>
<evidence type="ECO:0000313" key="18">
    <source>
        <dbReference type="EMBL" id="GAO98672.1"/>
    </source>
</evidence>
<dbReference type="Proteomes" id="UP000036771">
    <property type="component" value="Unassembled WGS sequence"/>
</dbReference>
<dbReference type="STRING" id="1629334.Cva_01336"/>
<keyword evidence="5 15" id="KW-0963">Cytoplasm</keyword>
<evidence type="ECO:0000256" key="10">
    <source>
        <dbReference type="ARBA" id="ARBA00022723"/>
    </source>
</evidence>
<dbReference type="SUPFAM" id="SSF54768">
    <property type="entry name" value="dsRNA-binding domain-like"/>
    <property type="match status" value="1"/>
</dbReference>
<keyword evidence="15" id="KW-0699">rRNA-binding</keyword>
<comment type="caution">
    <text evidence="18">The sequence shown here is derived from an EMBL/GenBank/DDBJ whole genome shotgun (WGS) entry which is preliminary data.</text>
</comment>
<evidence type="ECO:0000259" key="16">
    <source>
        <dbReference type="PROSITE" id="PS50137"/>
    </source>
</evidence>
<dbReference type="HAMAP" id="MF_00104">
    <property type="entry name" value="RNase_III"/>
    <property type="match status" value="1"/>
</dbReference>
<evidence type="ECO:0000313" key="19">
    <source>
        <dbReference type="Proteomes" id="UP000036771"/>
    </source>
</evidence>
<comment type="function">
    <text evidence="15">Digests double-stranded RNA. Involved in the processing of primary rRNA transcript to yield the immediate precursors to the large and small rRNAs (23S and 16S). Processes some mRNAs, and tRNAs when they are encoded in the rRNA operon. Processes pre-crRNA and tracrRNA of type II CRISPR loci if present in the organism.</text>
</comment>
<feature type="active site" evidence="15">
    <location>
        <position position="43"/>
    </location>
</feature>
<keyword evidence="13 15" id="KW-0460">Magnesium</keyword>
<evidence type="ECO:0000256" key="6">
    <source>
        <dbReference type="ARBA" id="ARBA00022552"/>
    </source>
</evidence>
<dbReference type="Pfam" id="PF00035">
    <property type="entry name" value="dsrm"/>
    <property type="match status" value="1"/>
</dbReference>
<dbReference type="EMBL" id="BBVC01000077">
    <property type="protein sequence ID" value="GAO98672.1"/>
    <property type="molecule type" value="Genomic_DNA"/>
</dbReference>
<keyword evidence="10 15" id="KW-0479">Metal-binding</keyword>
<dbReference type="GO" id="GO:0006364">
    <property type="term" value="P:rRNA processing"/>
    <property type="evidence" value="ECO:0007669"/>
    <property type="project" value="UniProtKB-UniRule"/>
</dbReference>
<dbReference type="GO" id="GO:0004525">
    <property type="term" value="F:ribonuclease III activity"/>
    <property type="evidence" value="ECO:0007669"/>
    <property type="project" value="UniProtKB-UniRule"/>
</dbReference>
<evidence type="ECO:0000256" key="8">
    <source>
        <dbReference type="ARBA" id="ARBA00022694"/>
    </source>
</evidence>
<dbReference type="CDD" id="cd00593">
    <property type="entry name" value="RIBOc"/>
    <property type="match status" value="1"/>
</dbReference>
<feature type="domain" description="RNase III" evidence="17">
    <location>
        <begin position="2"/>
        <end position="126"/>
    </location>
</feature>
<comment type="similarity">
    <text evidence="3">Belongs to the ribonuclease III family.</text>
</comment>
<reference evidence="18 19" key="1">
    <citation type="submission" date="2015-03" db="EMBL/GenBank/DDBJ databases">
        <title>Caedibacter varicaedens, whole genome shotgun sequence.</title>
        <authorList>
            <person name="Suzuki H."/>
            <person name="Dapper A.L."/>
            <person name="Gibson A.K."/>
            <person name="Jackson C."/>
            <person name="Lee H."/>
            <person name="Pejaver V.R."/>
            <person name="Doak T."/>
            <person name="Lynch M."/>
        </authorList>
    </citation>
    <scope>NUCLEOTIDE SEQUENCE [LARGE SCALE GENOMIC DNA]</scope>
</reference>
<keyword evidence="19" id="KW-1185">Reference proteome</keyword>
<dbReference type="OrthoDB" id="9805026at2"/>
<dbReference type="InterPro" id="IPR000999">
    <property type="entry name" value="RNase_III_dom"/>
</dbReference>
<comment type="subcellular location">
    <subcellularLocation>
        <location evidence="2 15">Cytoplasm</location>
    </subcellularLocation>
</comment>
<keyword evidence="6 15" id="KW-0698">rRNA processing</keyword>
<keyword evidence="9 15" id="KW-0540">Nuclease</keyword>
<dbReference type="GO" id="GO:0003725">
    <property type="term" value="F:double-stranded RNA binding"/>
    <property type="evidence" value="ECO:0007669"/>
    <property type="project" value="TreeGrafter"/>
</dbReference>
<evidence type="ECO:0000256" key="5">
    <source>
        <dbReference type="ARBA" id="ARBA00022490"/>
    </source>
</evidence>
<dbReference type="SUPFAM" id="SSF69065">
    <property type="entry name" value="RNase III domain-like"/>
    <property type="match status" value="1"/>
</dbReference>
<dbReference type="GO" id="GO:0010468">
    <property type="term" value="P:regulation of gene expression"/>
    <property type="evidence" value="ECO:0007669"/>
    <property type="project" value="TreeGrafter"/>
</dbReference>
<feature type="active site" evidence="15">
    <location>
        <position position="115"/>
    </location>
</feature>
<name>A0A0K8MDX0_9PROT</name>
<dbReference type="GO" id="GO:0046872">
    <property type="term" value="F:metal ion binding"/>
    <property type="evidence" value="ECO:0007669"/>
    <property type="project" value="UniProtKB-KW"/>
</dbReference>
<evidence type="ECO:0000259" key="17">
    <source>
        <dbReference type="PROSITE" id="PS50142"/>
    </source>
</evidence>
<dbReference type="FunFam" id="3.30.160.20:FF:000003">
    <property type="entry name" value="Ribonuclease 3"/>
    <property type="match status" value="1"/>
</dbReference>
<dbReference type="PROSITE" id="PS50142">
    <property type="entry name" value="RNASE_3_2"/>
    <property type="match status" value="1"/>
</dbReference>
<feature type="binding site" evidence="15">
    <location>
        <position position="39"/>
    </location>
    <ligand>
        <name>Mg(2+)</name>
        <dbReference type="ChEBI" id="CHEBI:18420"/>
    </ligand>
</feature>
<dbReference type="InterPro" id="IPR014720">
    <property type="entry name" value="dsRBD_dom"/>
</dbReference>
<comment type="cofactor">
    <cofactor evidence="15">
        <name>Mg(2+)</name>
        <dbReference type="ChEBI" id="CHEBI:18420"/>
    </cofactor>
</comment>
<protein>
    <recommendedName>
        <fullName evidence="15">Ribonuclease 3</fullName>
        <ecNumber evidence="15">3.1.26.3</ecNumber>
    </recommendedName>
    <alternativeName>
        <fullName evidence="15">Ribonuclease III</fullName>
        <shortName evidence="15">RNase III</shortName>
    </alternativeName>
</protein>
<evidence type="ECO:0000256" key="7">
    <source>
        <dbReference type="ARBA" id="ARBA00022664"/>
    </source>
</evidence>
<dbReference type="Pfam" id="PF14622">
    <property type="entry name" value="Ribonucleas_3_3"/>
    <property type="match status" value="1"/>
</dbReference>
<evidence type="ECO:0000256" key="2">
    <source>
        <dbReference type="ARBA" id="ARBA00004496"/>
    </source>
</evidence>
<dbReference type="Gene3D" id="1.10.1520.10">
    <property type="entry name" value="Ribonuclease III domain"/>
    <property type="match status" value="1"/>
</dbReference>
<dbReference type="GO" id="GO:0006397">
    <property type="term" value="P:mRNA processing"/>
    <property type="evidence" value="ECO:0007669"/>
    <property type="project" value="UniProtKB-UniRule"/>
</dbReference>
<organism evidence="18 19">
    <name type="scientific">Caedimonas varicaedens</name>
    <dbReference type="NCBI Taxonomy" id="1629334"/>
    <lineage>
        <taxon>Bacteria</taxon>
        <taxon>Pseudomonadati</taxon>
        <taxon>Pseudomonadota</taxon>
        <taxon>Alphaproteobacteria</taxon>
        <taxon>Holosporales</taxon>
        <taxon>Caedimonadaceae</taxon>
        <taxon>Caedimonas</taxon>
    </lineage>
</organism>
<dbReference type="GO" id="GO:0042802">
    <property type="term" value="F:identical protein binding"/>
    <property type="evidence" value="ECO:0007669"/>
    <property type="project" value="UniProtKB-ARBA"/>
</dbReference>
<dbReference type="FunFam" id="1.10.1520.10:FF:000001">
    <property type="entry name" value="Ribonuclease 3"/>
    <property type="match status" value="1"/>
</dbReference>
<dbReference type="EC" id="3.1.26.3" evidence="15"/>
<keyword evidence="8 15" id="KW-0819">tRNA processing</keyword>
<dbReference type="GO" id="GO:0005737">
    <property type="term" value="C:cytoplasm"/>
    <property type="evidence" value="ECO:0007669"/>
    <property type="project" value="UniProtKB-SubCell"/>
</dbReference>
<evidence type="ECO:0000256" key="3">
    <source>
        <dbReference type="ARBA" id="ARBA00010183"/>
    </source>
</evidence>
<dbReference type="PANTHER" id="PTHR11207">
    <property type="entry name" value="RIBONUCLEASE III"/>
    <property type="match status" value="1"/>
</dbReference>
<dbReference type="CDD" id="cd10845">
    <property type="entry name" value="DSRM_RNAse_III_family"/>
    <property type="match status" value="1"/>
</dbReference>
<dbReference type="InterPro" id="IPR036389">
    <property type="entry name" value="RNase_III_sf"/>
</dbReference>
<evidence type="ECO:0000256" key="13">
    <source>
        <dbReference type="ARBA" id="ARBA00022842"/>
    </source>
</evidence>
<dbReference type="AlphaFoldDB" id="A0A0K8MDX0"/>
<dbReference type="InterPro" id="IPR011907">
    <property type="entry name" value="RNase_III"/>
</dbReference>
<evidence type="ECO:0000256" key="11">
    <source>
        <dbReference type="ARBA" id="ARBA00022759"/>
    </source>
</evidence>
<evidence type="ECO:0000256" key="4">
    <source>
        <dbReference type="ARBA" id="ARBA00011738"/>
    </source>
</evidence>
<dbReference type="SMART" id="SM00535">
    <property type="entry name" value="RIBOc"/>
    <property type="match status" value="1"/>
</dbReference>
<evidence type="ECO:0000256" key="12">
    <source>
        <dbReference type="ARBA" id="ARBA00022801"/>
    </source>
</evidence>
<keyword evidence="11 15" id="KW-0255">Endonuclease</keyword>
<keyword evidence="7 15" id="KW-0507">mRNA processing</keyword>
<dbReference type="SMART" id="SM00358">
    <property type="entry name" value="DSRM"/>
    <property type="match status" value="1"/>
</dbReference>
<keyword evidence="12 15" id="KW-0378">Hydrolase</keyword>
<dbReference type="PANTHER" id="PTHR11207:SF0">
    <property type="entry name" value="RIBONUCLEASE 3"/>
    <property type="match status" value="1"/>
</dbReference>
<proteinExistence type="inferred from homology"/>